<organism evidence="1 2">
    <name type="scientific">Racocetra persica</name>
    <dbReference type="NCBI Taxonomy" id="160502"/>
    <lineage>
        <taxon>Eukaryota</taxon>
        <taxon>Fungi</taxon>
        <taxon>Fungi incertae sedis</taxon>
        <taxon>Mucoromycota</taxon>
        <taxon>Glomeromycotina</taxon>
        <taxon>Glomeromycetes</taxon>
        <taxon>Diversisporales</taxon>
        <taxon>Gigasporaceae</taxon>
        <taxon>Racocetra</taxon>
    </lineage>
</organism>
<keyword evidence="2" id="KW-1185">Reference proteome</keyword>
<comment type="caution">
    <text evidence="1">The sequence shown here is derived from an EMBL/GenBank/DDBJ whole genome shotgun (WGS) entry which is preliminary data.</text>
</comment>
<reference evidence="1" key="1">
    <citation type="submission" date="2021-06" db="EMBL/GenBank/DDBJ databases">
        <authorList>
            <person name="Kallberg Y."/>
            <person name="Tangrot J."/>
            <person name="Rosling A."/>
        </authorList>
    </citation>
    <scope>NUCLEOTIDE SEQUENCE</scope>
    <source>
        <strain evidence="1">MA461A</strain>
    </source>
</reference>
<accession>A0ACA9SAU4</accession>
<proteinExistence type="predicted"/>
<feature type="non-terminal residue" evidence="1">
    <location>
        <position position="81"/>
    </location>
</feature>
<name>A0ACA9SAU4_9GLOM</name>
<feature type="non-terminal residue" evidence="1">
    <location>
        <position position="1"/>
    </location>
</feature>
<evidence type="ECO:0000313" key="2">
    <source>
        <dbReference type="Proteomes" id="UP000789920"/>
    </source>
</evidence>
<sequence length="81" mass="9624">DLSKVEPFKSLPEVKPYENLLSFTKVRNSEADLIIKYQKLSEIIYKNKPTQILVYIDVKLNNIVIMTFFNDQKKNEKFLQE</sequence>
<gene>
    <name evidence="1" type="ORF">RPERSI_LOCUS28857</name>
</gene>
<dbReference type="EMBL" id="CAJVQC010106738">
    <property type="protein sequence ID" value="CAG8833530.1"/>
    <property type="molecule type" value="Genomic_DNA"/>
</dbReference>
<dbReference type="Proteomes" id="UP000789920">
    <property type="component" value="Unassembled WGS sequence"/>
</dbReference>
<protein>
    <submittedName>
        <fullName evidence="1">6595_t:CDS:1</fullName>
    </submittedName>
</protein>
<evidence type="ECO:0000313" key="1">
    <source>
        <dbReference type="EMBL" id="CAG8833530.1"/>
    </source>
</evidence>